<dbReference type="AlphaFoldDB" id="A0A561ECS7"/>
<dbReference type="InterPro" id="IPR036465">
    <property type="entry name" value="vWFA_dom_sf"/>
</dbReference>
<gene>
    <name evidence="3" type="ORF">BKA23_2253</name>
</gene>
<evidence type="ECO:0000256" key="1">
    <source>
        <dbReference type="SAM" id="Phobius"/>
    </source>
</evidence>
<feature type="domain" description="DUF58" evidence="2">
    <location>
        <begin position="201"/>
        <end position="366"/>
    </location>
</feature>
<protein>
    <submittedName>
        <fullName evidence="3">Uncharacterized protein (DUF58 family)</fullName>
    </submittedName>
</protein>
<dbReference type="RefSeq" id="WP_145227988.1">
    <property type="nucleotide sequence ID" value="NZ_VIVQ01000001.1"/>
</dbReference>
<evidence type="ECO:0000259" key="2">
    <source>
        <dbReference type="Pfam" id="PF01882"/>
    </source>
</evidence>
<name>A0A561ECS7_9MICO</name>
<comment type="caution">
    <text evidence="3">The sequence shown here is derived from an EMBL/GenBank/DDBJ whole genome shotgun (WGS) entry which is preliminary data.</text>
</comment>
<feature type="transmembrane region" description="Helical" evidence="1">
    <location>
        <begin position="39"/>
        <end position="55"/>
    </location>
</feature>
<keyword evidence="1" id="KW-1133">Transmembrane helix</keyword>
<keyword evidence="1" id="KW-0812">Transmembrane</keyword>
<sequence length="434" mass="46751">MSGQPPAGLRWRPTPSFLVGLTAAAVLSLVAILFRRLDAALFATPFIIVVAWSLATRPSSSPRLLRRFSDVTVQEGTTHLLQIEAREVAGAEQLLTEVGAVETILVSPRRHDVQLVTSDTATAQLHWTPARWGTPDFGACRAGLLSPWGAFRWGPVRFSSAMIRVTPRAVSFQSRAGMPHPVGLVGRNQSRRRGDGTEFADIRPFVQGDRLRRIHWPVSARSGELHVRTTYAELDAELAIMLDASTEVGVSGGVDDVSTSLDLGVRAAAAVAGCFLTQGERVGLDVIGSNPAVHVPVRPGRTQLQRLVASLSTVRPGGERHLLSSIRRVRTSPGALVVLISPLMSEQVLAAAAALTRRGLTVMVVDCLPADVRIDNDDTPLVDVALRIRLQQRAVEIAAIRRIGVTVTAWNGPGSLDTVLRDLNRRPASSGNLR</sequence>
<feature type="transmembrane region" description="Helical" evidence="1">
    <location>
        <begin position="15"/>
        <end position="34"/>
    </location>
</feature>
<dbReference type="Pfam" id="PF01882">
    <property type="entry name" value="DUF58"/>
    <property type="match status" value="1"/>
</dbReference>
<organism evidence="3 4">
    <name type="scientific">Rudaeicoccus suwonensis</name>
    <dbReference type="NCBI Taxonomy" id="657409"/>
    <lineage>
        <taxon>Bacteria</taxon>
        <taxon>Bacillati</taxon>
        <taxon>Actinomycetota</taxon>
        <taxon>Actinomycetes</taxon>
        <taxon>Micrococcales</taxon>
        <taxon>Dermacoccaceae</taxon>
        <taxon>Rudaeicoccus</taxon>
    </lineage>
</organism>
<dbReference type="InterPro" id="IPR002881">
    <property type="entry name" value="DUF58"/>
</dbReference>
<dbReference type="Proteomes" id="UP000318297">
    <property type="component" value="Unassembled WGS sequence"/>
</dbReference>
<dbReference type="PANTHER" id="PTHR33608">
    <property type="entry name" value="BLL2464 PROTEIN"/>
    <property type="match status" value="1"/>
</dbReference>
<keyword evidence="4" id="KW-1185">Reference proteome</keyword>
<reference evidence="3 4" key="1">
    <citation type="submission" date="2019-06" db="EMBL/GenBank/DDBJ databases">
        <title>Sequencing the genomes of 1000 actinobacteria strains.</title>
        <authorList>
            <person name="Klenk H.-P."/>
        </authorList>
    </citation>
    <scope>NUCLEOTIDE SEQUENCE [LARGE SCALE GENOMIC DNA]</scope>
    <source>
        <strain evidence="3 4">DSM 19560</strain>
    </source>
</reference>
<accession>A0A561ECS7</accession>
<evidence type="ECO:0000313" key="4">
    <source>
        <dbReference type="Proteomes" id="UP000318297"/>
    </source>
</evidence>
<dbReference type="EMBL" id="VIVQ01000001">
    <property type="protein sequence ID" value="TWE13423.1"/>
    <property type="molecule type" value="Genomic_DNA"/>
</dbReference>
<dbReference type="PANTHER" id="PTHR33608:SF14">
    <property type="entry name" value="POSSIBLE CONSERVED SECRETED PROTEIN"/>
    <property type="match status" value="1"/>
</dbReference>
<proteinExistence type="predicted"/>
<keyword evidence="1" id="KW-0472">Membrane</keyword>
<evidence type="ECO:0000313" key="3">
    <source>
        <dbReference type="EMBL" id="TWE13423.1"/>
    </source>
</evidence>
<dbReference type="SUPFAM" id="SSF53300">
    <property type="entry name" value="vWA-like"/>
    <property type="match status" value="1"/>
</dbReference>
<dbReference type="OrthoDB" id="9776116at2"/>